<dbReference type="InterPro" id="IPR013785">
    <property type="entry name" value="Aldolase_TIM"/>
</dbReference>
<evidence type="ECO:0000256" key="5">
    <source>
        <dbReference type="ARBA" id="ARBA00022692"/>
    </source>
</evidence>
<gene>
    <name evidence="10" type="ORF">AAWM_04176</name>
</gene>
<feature type="transmembrane region" description="Helical" evidence="9">
    <location>
        <begin position="420"/>
        <end position="441"/>
    </location>
</feature>
<feature type="transmembrane region" description="Helical" evidence="9">
    <location>
        <begin position="664"/>
        <end position="684"/>
    </location>
</feature>
<dbReference type="Gene3D" id="1.20.1740.10">
    <property type="entry name" value="Amino acid/polyamine transporter I"/>
    <property type="match status" value="1"/>
</dbReference>
<evidence type="ECO:0000256" key="6">
    <source>
        <dbReference type="ARBA" id="ARBA00022989"/>
    </source>
</evidence>
<keyword evidence="3" id="KW-0285">Flavoprotein</keyword>
<keyword evidence="8 9" id="KW-0472">Membrane</keyword>
<dbReference type="GO" id="GO:0022857">
    <property type="term" value="F:transmembrane transporter activity"/>
    <property type="evidence" value="ECO:0007669"/>
    <property type="project" value="InterPro"/>
</dbReference>
<feature type="transmembrane region" description="Helical" evidence="9">
    <location>
        <begin position="611"/>
        <end position="637"/>
    </location>
</feature>
<evidence type="ECO:0000313" key="10">
    <source>
        <dbReference type="EMBL" id="GCB21291.1"/>
    </source>
</evidence>
<comment type="caution">
    <text evidence="10">The sequence shown here is derived from an EMBL/GenBank/DDBJ whole genome shotgun (WGS) entry which is preliminary data.</text>
</comment>
<feature type="transmembrane region" description="Helical" evidence="9">
    <location>
        <begin position="817"/>
        <end position="837"/>
    </location>
</feature>
<keyword evidence="7" id="KW-0560">Oxidoreductase</keyword>
<accession>A0A401KPV2</accession>
<evidence type="ECO:0000256" key="8">
    <source>
        <dbReference type="ARBA" id="ARBA00023136"/>
    </source>
</evidence>
<keyword evidence="2" id="KW-0813">Transport</keyword>
<evidence type="ECO:0000256" key="9">
    <source>
        <dbReference type="SAM" id="Phobius"/>
    </source>
</evidence>
<dbReference type="GO" id="GO:0016020">
    <property type="term" value="C:membrane"/>
    <property type="evidence" value="ECO:0007669"/>
    <property type="project" value="UniProtKB-SubCell"/>
</dbReference>
<comment type="subcellular location">
    <subcellularLocation>
        <location evidence="1">Membrane</location>
        <topology evidence="1">Multi-pass membrane protein</topology>
    </subcellularLocation>
</comment>
<feature type="transmembrane region" description="Helical" evidence="9">
    <location>
        <begin position="716"/>
        <end position="736"/>
    </location>
</feature>
<reference evidence="10 11" key="1">
    <citation type="submission" date="2016-09" db="EMBL/GenBank/DDBJ databases">
        <title>Aspergillus awamori IFM 58123T.</title>
        <authorList>
            <person name="Kusuya Y."/>
            <person name="Shimizu M."/>
            <person name="Takahashi H."/>
            <person name="Yaguchi T."/>
        </authorList>
    </citation>
    <scope>NUCLEOTIDE SEQUENCE [LARGE SCALE GENOMIC DNA]</scope>
    <source>
        <strain evidence="10 11">IFM 58123</strain>
    </source>
</reference>
<dbReference type="STRING" id="105351.A0A401KPV2"/>
<dbReference type="InterPro" id="IPR002293">
    <property type="entry name" value="AA/rel_permease1"/>
</dbReference>
<dbReference type="PANTHER" id="PTHR45649:SF4">
    <property type="entry name" value="TRANSPORTER, PUTATIVE (EUROFUNG)-RELATED"/>
    <property type="match status" value="1"/>
</dbReference>
<feature type="transmembrane region" description="Helical" evidence="9">
    <location>
        <begin position="742"/>
        <end position="766"/>
    </location>
</feature>
<keyword evidence="4" id="KW-0288">FMN</keyword>
<dbReference type="SUPFAM" id="SSF51412">
    <property type="entry name" value="Inosine monophosphate dehydrogenase (IMPDH)"/>
    <property type="match status" value="1"/>
</dbReference>
<dbReference type="Pfam" id="PF03060">
    <property type="entry name" value="NMO"/>
    <property type="match status" value="1"/>
</dbReference>
<proteinExistence type="predicted"/>
<dbReference type="Gene3D" id="3.20.20.70">
    <property type="entry name" value="Aldolase class I"/>
    <property type="match status" value="1"/>
</dbReference>
<organism evidence="10 11">
    <name type="scientific">Aspergillus awamori</name>
    <name type="common">Black koji mold</name>
    <dbReference type="NCBI Taxonomy" id="105351"/>
    <lineage>
        <taxon>Eukaryota</taxon>
        <taxon>Fungi</taxon>
        <taxon>Dikarya</taxon>
        <taxon>Ascomycota</taxon>
        <taxon>Pezizomycotina</taxon>
        <taxon>Eurotiomycetes</taxon>
        <taxon>Eurotiomycetidae</taxon>
        <taxon>Eurotiales</taxon>
        <taxon>Aspergillaceae</taxon>
        <taxon>Aspergillus</taxon>
    </lineage>
</organism>
<feature type="transmembrane region" description="Helical" evidence="9">
    <location>
        <begin position="536"/>
        <end position="556"/>
    </location>
</feature>
<name>A0A401KPV2_ASPAW</name>
<evidence type="ECO:0000256" key="4">
    <source>
        <dbReference type="ARBA" id="ARBA00022643"/>
    </source>
</evidence>
<feature type="transmembrane region" description="Helical" evidence="9">
    <location>
        <begin position="505"/>
        <end position="524"/>
    </location>
</feature>
<dbReference type="InterPro" id="IPR004136">
    <property type="entry name" value="NMO"/>
</dbReference>
<evidence type="ECO:0000313" key="11">
    <source>
        <dbReference type="Proteomes" id="UP000286921"/>
    </source>
</evidence>
<evidence type="ECO:0000256" key="7">
    <source>
        <dbReference type="ARBA" id="ARBA00023002"/>
    </source>
</evidence>
<dbReference type="GO" id="GO:0018580">
    <property type="term" value="F:nitronate monooxygenase activity"/>
    <property type="evidence" value="ECO:0007669"/>
    <property type="project" value="InterPro"/>
</dbReference>
<evidence type="ECO:0000256" key="3">
    <source>
        <dbReference type="ARBA" id="ARBA00022630"/>
    </source>
</evidence>
<protein>
    <submittedName>
        <fullName evidence="10">Choline transport protein</fullName>
    </submittedName>
</protein>
<dbReference type="Proteomes" id="UP000286921">
    <property type="component" value="Unassembled WGS sequence"/>
</dbReference>
<keyword evidence="5 9" id="KW-0812">Transmembrane</keyword>
<evidence type="ECO:0000256" key="1">
    <source>
        <dbReference type="ARBA" id="ARBA00004141"/>
    </source>
</evidence>
<keyword evidence="6 9" id="KW-1133">Transmembrane helix</keyword>
<sequence>MLNIAGPELATAVSAAGGIGFIAGGNDVSNLESKFQKAEQLVKEYKAAGGSLDQNRLQLYEGPNLPVGVGFLSWGADIKVALPLIVRYRPCAVWLFAPSNSAADQVPWVEGIRAQTGGGVAIWVQVGSVEDALDAVAKLHPDVLVVQGSDGGGHGLQHSASIVSLVPEVIDQLSAETSVIPNGPIKPKIVAAGGLVDGRGVAAALTLGAEGVVMGTRFLASLEVSIPKGYQQAILDASDGGVHTIRSAVYDRVRGLLRWPPKYSPRGIVNETHRDFVTGKVTEQENYDLYQDALKKGNPGYGPNGRLATFAGTAVGLAQSEVCRMAFTQNTQQDAAKESVVTGSHTVEVDASSQEDGINGTRYDVTDMDRMGKTQQFKRNIQSFAALSFSAVLQSTWEYIMLSDYEGLQDGGLAGMLWTYVWSAIGFGFIIVSISEMASMAPTSGGQYHWVSEFASPRYQKFLSYVTGWMSVLAWQAGTASGSFLTGTIIQGLISVRDPNYDPTGWQGTLFVFAMILIAFFFNIYGAGFMARMQNVLLATHVFCWLVVVVTLWVLAPLQPAEAVFTKFENFGGWSSMGLTVMVGQLAAIYGCLSCDATAHMSEEIKDAGRYVPIAITWSYFANAILALVVLITMLFATPSVEDSLNDDTGFPFIYVFKQATNTAGVNGLTAIILIPVIISNILFNASTARQTFSFARDRGLPFSNWIAKVDEKRKLPVNSIILSCIISALLSLINIGSETAFNAIVSLNVAALMFSYSISMSCLIWRKIFHPHTLPPARWGLGRYGLAANIIGWLYVLFALFWSFWPESTPVTTETFNWSVVIFVAVFLVSLAMYVVQGRHHYDGPVTEVKRCEDL</sequence>
<dbReference type="AlphaFoldDB" id="A0A401KPV2"/>
<feature type="transmembrane region" description="Helical" evidence="9">
    <location>
        <begin position="462"/>
        <end position="485"/>
    </location>
</feature>
<dbReference type="Pfam" id="PF13520">
    <property type="entry name" value="AA_permease_2"/>
    <property type="match status" value="1"/>
</dbReference>
<dbReference type="EMBL" id="BDHI01000007">
    <property type="protein sequence ID" value="GCB21291.1"/>
    <property type="molecule type" value="Genomic_DNA"/>
</dbReference>
<dbReference type="CDD" id="cd04730">
    <property type="entry name" value="NPD_like"/>
    <property type="match status" value="1"/>
</dbReference>
<evidence type="ECO:0000256" key="2">
    <source>
        <dbReference type="ARBA" id="ARBA00022448"/>
    </source>
</evidence>
<dbReference type="PANTHER" id="PTHR45649">
    <property type="entry name" value="AMINO-ACID PERMEASE BAT1"/>
    <property type="match status" value="1"/>
</dbReference>
<feature type="transmembrane region" description="Helical" evidence="9">
    <location>
        <begin position="787"/>
        <end position="805"/>
    </location>
</feature>
<feature type="transmembrane region" description="Helical" evidence="9">
    <location>
        <begin position="576"/>
        <end position="599"/>
    </location>
</feature>
<keyword evidence="11" id="KW-1185">Reference proteome</keyword>